<dbReference type="SUPFAM" id="SSF57903">
    <property type="entry name" value="FYVE/PHD zinc finger"/>
    <property type="match status" value="1"/>
</dbReference>
<evidence type="ECO:0000259" key="19">
    <source>
        <dbReference type="PROSITE" id="PS51184"/>
    </source>
</evidence>
<evidence type="ECO:0000256" key="7">
    <source>
        <dbReference type="ARBA" id="ARBA00022723"/>
    </source>
</evidence>
<comment type="subcellular location">
    <subcellularLocation>
        <location evidence="3">Nucleus</location>
    </subcellularLocation>
</comment>
<dbReference type="PROSITE" id="PS01359">
    <property type="entry name" value="ZF_PHD_1"/>
    <property type="match status" value="1"/>
</dbReference>
<evidence type="ECO:0000256" key="1">
    <source>
        <dbReference type="ARBA" id="ARBA00001954"/>
    </source>
</evidence>
<dbReference type="PROSITE" id="PS51184">
    <property type="entry name" value="JMJC"/>
    <property type="match status" value="1"/>
</dbReference>
<dbReference type="InterPro" id="IPR019786">
    <property type="entry name" value="Zinc_finger_PHD-type_CS"/>
</dbReference>
<keyword evidence="7" id="KW-0479">Metal-binding</keyword>
<dbReference type="Pfam" id="PF02373">
    <property type="entry name" value="JmjC"/>
    <property type="match status" value="1"/>
</dbReference>
<evidence type="ECO:0000256" key="5">
    <source>
        <dbReference type="ARBA" id="ARBA00013246"/>
    </source>
</evidence>
<accession>A0A4P9YXT1</accession>
<dbReference type="Pfam" id="PF17811">
    <property type="entry name" value="JHD"/>
    <property type="match status" value="1"/>
</dbReference>
<sequence>NEPCPRCAGRDASIWTGSMLETWLACDICDTWFHAACVGLRAQECDQIEEFHCPDCAATHGPSVYKKEIRKSQRERAHIDYRDLVNADVMLPRDRLATLASFAFAPDNFPRVAGEDATVDWARASGLETPVVFTGPTMLGMRMPPATLTVSDIARLVGKHAPMCLLCRLDVTSQADVTGWTLANWEAYFMASGRRTRTLNVISLEVSHTRLAEQIERPQLVRELDWVSLAWPEERRRRNDYPQVQLYCLMSVKDCYTDFHIDFGGSSVFYHILSGQKTFYFIPPTPTNLKKYEKWCKSPEQASTFLAEIARPCYKVDLVAGDTMIIPTGWIHAVYTPADAIVIGGNFLHGLHMGRQLDIYALEKRTAVPQSFRFPYFEQLCWYAAMRY</sequence>
<dbReference type="OrthoDB" id="5876800at2759"/>
<dbReference type="Gene3D" id="2.60.120.650">
    <property type="entry name" value="Cupin"/>
    <property type="match status" value="1"/>
</dbReference>
<dbReference type="GO" id="GO:0008270">
    <property type="term" value="F:zinc ion binding"/>
    <property type="evidence" value="ECO:0007669"/>
    <property type="project" value="UniProtKB-KW"/>
</dbReference>
<reference evidence="21" key="1">
    <citation type="journal article" date="2018" name="Nat. Microbiol.">
        <title>Leveraging single-cell genomics to expand the fungal tree of life.</title>
        <authorList>
            <person name="Ahrendt S.R."/>
            <person name="Quandt C.A."/>
            <person name="Ciobanu D."/>
            <person name="Clum A."/>
            <person name="Salamov A."/>
            <person name="Andreopoulos B."/>
            <person name="Cheng J.F."/>
            <person name="Woyke T."/>
            <person name="Pelin A."/>
            <person name="Henrissat B."/>
            <person name="Reynolds N.K."/>
            <person name="Benny G.L."/>
            <person name="Smith M.E."/>
            <person name="James T.Y."/>
            <person name="Grigoriev I.V."/>
        </authorList>
    </citation>
    <scope>NUCLEOTIDE SEQUENCE [LARGE SCALE GENOMIC DNA]</scope>
    <source>
        <strain evidence="21">Benny S71-1</strain>
    </source>
</reference>
<dbReference type="EC" id="1.14.11.27" evidence="5"/>
<evidence type="ECO:0000256" key="13">
    <source>
        <dbReference type="ARBA" id="ARBA00023004"/>
    </source>
</evidence>
<evidence type="ECO:0000256" key="14">
    <source>
        <dbReference type="ARBA" id="ARBA00023015"/>
    </source>
</evidence>
<protein>
    <recommendedName>
        <fullName evidence="6">JmjC domain-containing histone demethylation protein 1</fullName>
        <ecNumber evidence="5">1.14.11.27</ecNumber>
    </recommendedName>
    <alternativeName>
        <fullName evidence="17">[Histone-H3]-lysine-36 demethylase 1</fullName>
    </alternativeName>
</protein>
<keyword evidence="12" id="KW-0560">Oxidoreductase</keyword>
<evidence type="ECO:0000256" key="17">
    <source>
        <dbReference type="ARBA" id="ARBA00031083"/>
    </source>
</evidence>
<evidence type="ECO:0000256" key="16">
    <source>
        <dbReference type="ARBA" id="ARBA00023242"/>
    </source>
</evidence>
<proteinExistence type="inferred from homology"/>
<dbReference type="InterPro" id="IPR050690">
    <property type="entry name" value="JHDM1_Histone_Demethylase"/>
</dbReference>
<evidence type="ECO:0000256" key="9">
    <source>
        <dbReference type="ARBA" id="ARBA00022833"/>
    </source>
</evidence>
<dbReference type="SUPFAM" id="SSF51197">
    <property type="entry name" value="Clavaminate synthase-like"/>
    <property type="match status" value="1"/>
</dbReference>
<gene>
    <name evidence="20" type="ORF">SYNPS1DRAFT_4872</name>
</gene>
<evidence type="ECO:0000256" key="18">
    <source>
        <dbReference type="ARBA" id="ARBA00047915"/>
    </source>
</evidence>
<keyword evidence="11" id="KW-0223">Dioxygenase</keyword>
<dbReference type="GO" id="GO:0140680">
    <property type="term" value="F:histone H3K36me/H3K36me2 demethylase activity"/>
    <property type="evidence" value="ECO:0007669"/>
    <property type="project" value="UniProtKB-EC"/>
</dbReference>
<feature type="domain" description="JmjC" evidence="19">
    <location>
        <begin position="204"/>
        <end position="364"/>
    </location>
</feature>
<evidence type="ECO:0000256" key="12">
    <source>
        <dbReference type="ARBA" id="ARBA00023002"/>
    </source>
</evidence>
<dbReference type="Proteomes" id="UP000278143">
    <property type="component" value="Unassembled WGS sequence"/>
</dbReference>
<dbReference type="EMBL" id="KZ989960">
    <property type="protein sequence ID" value="RKP24943.1"/>
    <property type="molecule type" value="Genomic_DNA"/>
</dbReference>
<dbReference type="InterPro" id="IPR041070">
    <property type="entry name" value="JHD"/>
</dbReference>
<comment type="similarity">
    <text evidence="4">Belongs to the JHDM1 histone demethylase family.</text>
</comment>
<evidence type="ECO:0000256" key="6">
    <source>
        <dbReference type="ARBA" id="ARBA00015153"/>
    </source>
</evidence>
<evidence type="ECO:0000256" key="3">
    <source>
        <dbReference type="ARBA" id="ARBA00004123"/>
    </source>
</evidence>
<dbReference type="AlphaFoldDB" id="A0A4P9YXT1"/>
<evidence type="ECO:0000256" key="15">
    <source>
        <dbReference type="ARBA" id="ARBA00023163"/>
    </source>
</evidence>
<keyword evidence="14" id="KW-0805">Transcription regulation</keyword>
<keyword evidence="13" id="KW-0408">Iron</keyword>
<dbReference type="InterPro" id="IPR001965">
    <property type="entry name" value="Znf_PHD"/>
</dbReference>
<dbReference type="InterPro" id="IPR003347">
    <property type="entry name" value="JmjC_dom"/>
</dbReference>
<keyword evidence="9" id="KW-0862">Zinc</keyword>
<evidence type="ECO:0000313" key="21">
    <source>
        <dbReference type="Proteomes" id="UP000278143"/>
    </source>
</evidence>
<feature type="non-terminal residue" evidence="20">
    <location>
        <position position="1"/>
    </location>
</feature>
<comment type="function">
    <text evidence="2">Histone demethylase that specifically demethylates 'Lys-36' of histone H3, thereby playing a central role in histone code.</text>
</comment>
<dbReference type="GO" id="GO:0005634">
    <property type="term" value="C:nucleus"/>
    <property type="evidence" value="ECO:0007669"/>
    <property type="project" value="UniProtKB-SubCell"/>
</dbReference>
<feature type="non-terminal residue" evidence="20">
    <location>
        <position position="388"/>
    </location>
</feature>
<keyword evidence="21" id="KW-1185">Reference proteome</keyword>
<evidence type="ECO:0000256" key="2">
    <source>
        <dbReference type="ARBA" id="ARBA00003909"/>
    </source>
</evidence>
<evidence type="ECO:0000256" key="11">
    <source>
        <dbReference type="ARBA" id="ARBA00022964"/>
    </source>
</evidence>
<evidence type="ECO:0000256" key="8">
    <source>
        <dbReference type="ARBA" id="ARBA00022771"/>
    </source>
</evidence>
<name>A0A4P9YXT1_9FUNG</name>
<comment type="cofactor">
    <cofactor evidence="1">
        <name>Fe(2+)</name>
        <dbReference type="ChEBI" id="CHEBI:29033"/>
    </cofactor>
</comment>
<dbReference type="SMART" id="SM00558">
    <property type="entry name" value="JmjC"/>
    <property type="match status" value="1"/>
</dbReference>
<keyword evidence="15" id="KW-0804">Transcription</keyword>
<evidence type="ECO:0000256" key="4">
    <source>
        <dbReference type="ARBA" id="ARBA00008037"/>
    </source>
</evidence>
<comment type="catalytic activity">
    <reaction evidence="18">
        <text>N(6),N(6)-dimethyl-L-lysyl(36)-[histone H3] + 2 2-oxoglutarate + 2 O2 = L-lysyl(36)-[histone H3] + 2 formaldehyde + 2 succinate + 2 CO2</text>
        <dbReference type="Rhea" id="RHEA:42032"/>
        <dbReference type="Rhea" id="RHEA-COMP:9785"/>
        <dbReference type="Rhea" id="RHEA-COMP:9787"/>
        <dbReference type="ChEBI" id="CHEBI:15379"/>
        <dbReference type="ChEBI" id="CHEBI:16526"/>
        <dbReference type="ChEBI" id="CHEBI:16810"/>
        <dbReference type="ChEBI" id="CHEBI:16842"/>
        <dbReference type="ChEBI" id="CHEBI:29969"/>
        <dbReference type="ChEBI" id="CHEBI:30031"/>
        <dbReference type="ChEBI" id="CHEBI:61976"/>
        <dbReference type="EC" id="1.14.11.27"/>
    </reaction>
</comment>
<keyword evidence="10" id="KW-0156">Chromatin regulator</keyword>
<keyword evidence="16" id="KW-0539">Nucleus</keyword>
<evidence type="ECO:0000313" key="20">
    <source>
        <dbReference type="EMBL" id="RKP24943.1"/>
    </source>
</evidence>
<evidence type="ECO:0000256" key="10">
    <source>
        <dbReference type="ARBA" id="ARBA00022853"/>
    </source>
</evidence>
<keyword evidence="8" id="KW-0863">Zinc-finger</keyword>
<dbReference type="PANTHER" id="PTHR23123">
    <property type="entry name" value="PHD/F-BOX CONTAINING PROTEIN"/>
    <property type="match status" value="1"/>
</dbReference>
<dbReference type="InterPro" id="IPR011011">
    <property type="entry name" value="Znf_FYVE_PHD"/>
</dbReference>
<dbReference type="SMART" id="SM00249">
    <property type="entry name" value="PHD"/>
    <property type="match status" value="1"/>
</dbReference>
<organism evidence="20 21">
    <name type="scientific">Syncephalis pseudoplumigaleata</name>
    <dbReference type="NCBI Taxonomy" id="1712513"/>
    <lineage>
        <taxon>Eukaryota</taxon>
        <taxon>Fungi</taxon>
        <taxon>Fungi incertae sedis</taxon>
        <taxon>Zoopagomycota</taxon>
        <taxon>Zoopagomycotina</taxon>
        <taxon>Zoopagomycetes</taxon>
        <taxon>Zoopagales</taxon>
        <taxon>Piptocephalidaceae</taxon>
        <taxon>Syncephalis</taxon>
    </lineage>
</organism>